<sequence length="88" mass="10170">MINKRRKKKVMGSRRDNKSRVDAWVSPSHQSKPTSLCFIIVVIYHEYIGNIIAVFSSGLVSCNLPLLPRVNYKNGKLERENHLGFQER</sequence>
<evidence type="ECO:0000313" key="2">
    <source>
        <dbReference type="EMBL" id="SPN79564.1"/>
    </source>
</evidence>
<accession>A0A2R8FEX0</accession>
<organism evidence="2">
    <name type="scientific">Brazilian cedratvirus IHUMI</name>
    <dbReference type="NCBI Taxonomy" id="2126980"/>
    <lineage>
        <taxon>Viruses</taxon>
        <taxon>Pithoviruses</taxon>
        <taxon>Orthocedratvirinae</taxon>
        <taxon>Alphacedratvirus</taxon>
        <taxon>Alphacedratvirus brasiliense</taxon>
    </lineage>
</organism>
<gene>
    <name evidence="2" type="ORF">BRZCDTV_417</name>
</gene>
<keyword evidence="2" id="KW-0812">Transmembrane</keyword>
<feature type="compositionally biased region" description="Basic residues" evidence="1">
    <location>
        <begin position="1"/>
        <end position="12"/>
    </location>
</feature>
<feature type="region of interest" description="Disordered" evidence="1">
    <location>
        <begin position="1"/>
        <end position="29"/>
    </location>
</feature>
<dbReference type="EMBL" id="LT994651">
    <property type="protein sequence ID" value="SPN79564.1"/>
    <property type="molecule type" value="Genomic_DNA"/>
</dbReference>
<proteinExistence type="predicted"/>
<keyword evidence="2" id="KW-0472">Membrane</keyword>
<protein>
    <submittedName>
        <fullName evidence="2">Transmembrane domain-containing protein</fullName>
    </submittedName>
</protein>
<evidence type="ECO:0000256" key="1">
    <source>
        <dbReference type="SAM" id="MobiDB-lite"/>
    </source>
</evidence>
<dbReference type="Proteomes" id="UP000273054">
    <property type="component" value="Segment"/>
</dbReference>
<name>A0A2R8FEX0_9VIRU</name>
<evidence type="ECO:0000313" key="3">
    <source>
        <dbReference type="Proteomes" id="UP000273054"/>
    </source>
</evidence>
<reference evidence="2" key="1">
    <citation type="submission" date="2018-03" db="EMBL/GenBank/DDBJ databases">
        <authorList>
            <consortium name="Urmite Genomes"/>
        </authorList>
    </citation>
    <scope>NUCLEOTIDE SEQUENCE [LARGE SCALE GENOMIC DNA]</scope>
    <source>
        <strain evidence="2">IHUMI-27.7</strain>
    </source>
</reference>
<keyword evidence="3" id="KW-1185">Reference proteome</keyword>